<feature type="region of interest" description="Disordered" evidence="1">
    <location>
        <begin position="1"/>
        <end position="64"/>
    </location>
</feature>
<dbReference type="VEuPathDB" id="FungiDB:PTTG_28495"/>
<reference evidence="2" key="1">
    <citation type="submission" date="2009-11" db="EMBL/GenBank/DDBJ databases">
        <authorList>
            <consortium name="The Broad Institute Genome Sequencing Platform"/>
            <person name="Ward D."/>
            <person name="Feldgarden M."/>
            <person name="Earl A."/>
            <person name="Young S.K."/>
            <person name="Zeng Q."/>
            <person name="Koehrsen M."/>
            <person name="Alvarado L."/>
            <person name="Berlin A."/>
            <person name="Bochicchio J."/>
            <person name="Borenstein D."/>
            <person name="Chapman S.B."/>
            <person name="Chen Z."/>
            <person name="Engels R."/>
            <person name="Freedman E."/>
            <person name="Gellesch M."/>
            <person name="Goldberg J."/>
            <person name="Griggs A."/>
            <person name="Gujja S."/>
            <person name="Heilman E."/>
            <person name="Heiman D."/>
            <person name="Hepburn T."/>
            <person name="Howarth C."/>
            <person name="Jen D."/>
            <person name="Larson L."/>
            <person name="Lewis B."/>
            <person name="Mehta T."/>
            <person name="Park D."/>
            <person name="Pearson M."/>
            <person name="Roberts A."/>
            <person name="Saif S."/>
            <person name="Shea T."/>
            <person name="Shenoy N."/>
            <person name="Sisk P."/>
            <person name="Stolte C."/>
            <person name="Sykes S."/>
            <person name="Thomson T."/>
            <person name="Walk T."/>
            <person name="White J."/>
            <person name="Yandava C."/>
            <person name="Izard J."/>
            <person name="Baranova O.V."/>
            <person name="Blanton J.M."/>
            <person name="Tanner A.C."/>
            <person name="Dewhirst F.E."/>
            <person name="Haas B."/>
            <person name="Nusbaum C."/>
            <person name="Birren B."/>
        </authorList>
    </citation>
    <scope>NUCLEOTIDE SEQUENCE [LARGE SCALE GENOMIC DNA]</scope>
    <source>
        <strain evidence="2">1-1 BBBD Race 1</strain>
    </source>
</reference>
<dbReference type="EnsemblFungi" id="PTTG_28495-t43_1">
    <property type="protein sequence ID" value="PTTG_28495-t43_1-p1"/>
    <property type="gene ID" value="PTTG_28495"/>
</dbReference>
<accession>A0A180GAY5</accession>
<name>A0A180GAY5_PUCT1</name>
<protein>
    <submittedName>
        <fullName evidence="2 3">Uncharacterized protein</fullName>
    </submittedName>
</protein>
<dbReference type="Proteomes" id="UP000005240">
    <property type="component" value="Unassembled WGS sequence"/>
</dbReference>
<reference evidence="3" key="4">
    <citation type="submission" date="2025-05" db="UniProtKB">
        <authorList>
            <consortium name="EnsemblFungi"/>
        </authorList>
    </citation>
    <scope>IDENTIFICATION</scope>
    <source>
        <strain evidence="3">isolate 1-1 / race 1 (BBBD)</strain>
    </source>
</reference>
<feature type="region of interest" description="Disordered" evidence="1">
    <location>
        <begin position="133"/>
        <end position="179"/>
    </location>
</feature>
<organism evidence="2">
    <name type="scientific">Puccinia triticina (isolate 1-1 / race 1 (BBBD))</name>
    <name type="common">Brown leaf rust fungus</name>
    <dbReference type="NCBI Taxonomy" id="630390"/>
    <lineage>
        <taxon>Eukaryota</taxon>
        <taxon>Fungi</taxon>
        <taxon>Dikarya</taxon>
        <taxon>Basidiomycota</taxon>
        <taxon>Pucciniomycotina</taxon>
        <taxon>Pucciniomycetes</taxon>
        <taxon>Pucciniales</taxon>
        <taxon>Pucciniaceae</taxon>
        <taxon>Puccinia</taxon>
    </lineage>
</organism>
<gene>
    <name evidence="2" type="ORF">PTTG_28495</name>
</gene>
<dbReference type="EMBL" id="ADAS02000115">
    <property type="protein sequence ID" value="OAV89887.1"/>
    <property type="molecule type" value="Genomic_DNA"/>
</dbReference>
<reference evidence="2" key="2">
    <citation type="submission" date="2016-05" db="EMBL/GenBank/DDBJ databases">
        <title>Comparative analysis highlights variable genome content of wheat rusts and divergence of the mating loci.</title>
        <authorList>
            <person name="Cuomo C.A."/>
            <person name="Bakkeren G."/>
            <person name="Szabo L."/>
            <person name="Khalil H."/>
            <person name="Joly D."/>
            <person name="Goldberg J."/>
            <person name="Young S."/>
            <person name="Zeng Q."/>
            <person name="Fellers J."/>
        </authorList>
    </citation>
    <scope>NUCLEOTIDE SEQUENCE [LARGE SCALE GENOMIC DNA]</scope>
    <source>
        <strain evidence="2">1-1 BBBD Race 1</strain>
    </source>
</reference>
<evidence type="ECO:0000313" key="4">
    <source>
        <dbReference type="Proteomes" id="UP000005240"/>
    </source>
</evidence>
<keyword evidence="4" id="KW-1185">Reference proteome</keyword>
<evidence type="ECO:0000256" key="1">
    <source>
        <dbReference type="SAM" id="MobiDB-lite"/>
    </source>
</evidence>
<reference evidence="3 4" key="3">
    <citation type="journal article" date="2017" name="G3 (Bethesda)">
        <title>Comparative analysis highlights variable genome content of wheat rusts and divergence of the mating loci.</title>
        <authorList>
            <person name="Cuomo C.A."/>
            <person name="Bakkeren G."/>
            <person name="Khalil H.B."/>
            <person name="Panwar V."/>
            <person name="Joly D."/>
            <person name="Linning R."/>
            <person name="Sakthikumar S."/>
            <person name="Song X."/>
            <person name="Adiconis X."/>
            <person name="Fan L."/>
            <person name="Goldberg J.M."/>
            <person name="Levin J.Z."/>
            <person name="Young S."/>
            <person name="Zeng Q."/>
            <person name="Anikster Y."/>
            <person name="Bruce M."/>
            <person name="Wang M."/>
            <person name="Yin C."/>
            <person name="McCallum B."/>
            <person name="Szabo L.J."/>
            <person name="Hulbert S."/>
            <person name="Chen X."/>
            <person name="Fellers J.P."/>
        </authorList>
    </citation>
    <scope>NUCLEOTIDE SEQUENCE</scope>
    <source>
        <strain evidence="4">Isolate 1-1 / race 1 (BBBD)</strain>
        <strain evidence="3">isolate 1-1 / race 1 (BBBD)</strain>
    </source>
</reference>
<evidence type="ECO:0000313" key="3">
    <source>
        <dbReference type="EnsemblFungi" id="PTTG_28495-t43_1-p1"/>
    </source>
</evidence>
<proteinExistence type="predicted"/>
<dbReference type="AlphaFoldDB" id="A0A180GAY5"/>
<sequence length="179" mass="20150">MRTNLQLDRSFQRGSSSTTREKQIDFLGSSNNPDFFNFLPDEPSQQRSGNRKESRFYYPDTSDDDYRRQLDLSLTLRNPEMSEKPKNVMFTSRGIGTGDMGDIEWISPKTHGNVPVFEPQLDLSLSLNHLGAFGKDQQPQFGEPERPANTMIGSTFPQKEDGKRPSKSQSAYGSSSTTG</sequence>
<feature type="compositionally biased region" description="Polar residues" evidence="1">
    <location>
        <begin position="167"/>
        <end position="179"/>
    </location>
</feature>
<evidence type="ECO:0000313" key="2">
    <source>
        <dbReference type="EMBL" id="OAV89887.1"/>
    </source>
</evidence>
<feature type="compositionally biased region" description="Polar residues" evidence="1">
    <location>
        <begin position="1"/>
        <end position="18"/>
    </location>
</feature>